<evidence type="ECO:0008006" key="3">
    <source>
        <dbReference type="Google" id="ProtNLM"/>
    </source>
</evidence>
<accession>A0A2H0WZH5</accession>
<dbReference type="CDD" id="cd04186">
    <property type="entry name" value="GT_2_like_c"/>
    <property type="match status" value="1"/>
</dbReference>
<dbReference type="SUPFAM" id="SSF53448">
    <property type="entry name" value="Nucleotide-diphospho-sugar transferases"/>
    <property type="match status" value="1"/>
</dbReference>
<gene>
    <name evidence="1" type="ORF">COT54_01320</name>
</gene>
<dbReference type="AlphaFoldDB" id="A0A2H0WZH5"/>
<protein>
    <recommendedName>
        <fullName evidence="3">Glycosyltransferase 2-like domain-containing protein</fullName>
    </recommendedName>
</protein>
<dbReference type="EMBL" id="PEYY01000058">
    <property type="protein sequence ID" value="PIS18060.1"/>
    <property type="molecule type" value="Genomic_DNA"/>
</dbReference>
<dbReference type="PANTHER" id="PTHR43179:SF7">
    <property type="entry name" value="RHAMNOSYLTRANSFERASE WBBL"/>
    <property type="match status" value="1"/>
</dbReference>
<comment type="caution">
    <text evidence="1">The sequence shown here is derived from an EMBL/GenBank/DDBJ whole genome shotgun (WGS) entry which is preliminary data.</text>
</comment>
<name>A0A2H0WZH5_9BACT</name>
<evidence type="ECO:0000313" key="2">
    <source>
        <dbReference type="Proteomes" id="UP000229574"/>
    </source>
</evidence>
<evidence type="ECO:0000313" key="1">
    <source>
        <dbReference type="EMBL" id="PIS18060.1"/>
    </source>
</evidence>
<organism evidence="1 2">
    <name type="scientific">Candidatus Collierbacteria bacterium CG09_land_8_20_14_0_10_46_12</name>
    <dbReference type="NCBI Taxonomy" id="1974533"/>
    <lineage>
        <taxon>Bacteria</taxon>
        <taxon>Candidatus Collieribacteriota</taxon>
    </lineage>
</organism>
<proteinExistence type="predicted"/>
<dbReference type="PANTHER" id="PTHR43179">
    <property type="entry name" value="RHAMNOSYLTRANSFERASE WBBL"/>
    <property type="match status" value="1"/>
</dbReference>
<sequence length="265" mass="29831">MKIAIIILHYGSFATTKHALADLAKKIGDNELILINNTSDDISPLSRMIPGTKLINNPRNLGFAKGVNQGIRLALKDKSLTHFFLMNNDLVLSSGSFAQLLLTFNKFPSAGIVSPVLYHGDLYDWGGKYNPWTGMVRHKNWGNKPKTTQSVAHVAGATMLISRAVIERIGLFDERFFLYFEDLDFCLRTTHAGFTVHINPDVIAEHAVSAGSHIIARTKYQWASHFRFVTKHLFHLAYPTAYLYDLFIYPLWLLRGLLARTVLNG</sequence>
<reference evidence="2" key="1">
    <citation type="submission" date="2017-09" db="EMBL/GenBank/DDBJ databases">
        <title>Depth-based differentiation of microbial function through sediment-hosted aquifers and enrichment of novel symbionts in the deep terrestrial subsurface.</title>
        <authorList>
            <person name="Probst A.J."/>
            <person name="Ladd B."/>
            <person name="Jarett J.K."/>
            <person name="Geller-Mcgrath D.E."/>
            <person name="Sieber C.M.K."/>
            <person name="Emerson J.B."/>
            <person name="Anantharaman K."/>
            <person name="Thomas B.C."/>
            <person name="Malmstrom R."/>
            <person name="Stieglmeier M."/>
            <person name="Klingl A."/>
            <person name="Woyke T."/>
            <person name="Ryan C.M."/>
            <person name="Banfield J.F."/>
        </authorList>
    </citation>
    <scope>NUCLEOTIDE SEQUENCE [LARGE SCALE GENOMIC DNA]</scope>
</reference>
<dbReference type="InterPro" id="IPR029044">
    <property type="entry name" value="Nucleotide-diphossugar_trans"/>
</dbReference>
<dbReference type="Gene3D" id="3.90.550.10">
    <property type="entry name" value="Spore Coat Polysaccharide Biosynthesis Protein SpsA, Chain A"/>
    <property type="match status" value="1"/>
</dbReference>
<dbReference type="Pfam" id="PF13641">
    <property type="entry name" value="Glyco_tranf_2_3"/>
    <property type="match status" value="1"/>
</dbReference>
<dbReference type="Proteomes" id="UP000229574">
    <property type="component" value="Unassembled WGS sequence"/>
</dbReference>